<reference evidence="1 2" key="1">
    <citation type="submission" date="2018-11" db="EMBL/GenBank/DDBJ databases">
        <title>Novel bacteria species description.</title>
        <authorList>
            <person name="Han J.-H."/>
        </authorList>
    </citation>
    <scope>NUCLEOTIDE SEQUENCE [LARGE SCALE GENOMIC DNA]</scope>
    <source>
        <strain evidence="1 2">KCTC23259</strain>
    </source>
</reference>
<organism evidence="1 2">
    <name type="scientific">Lacihabitans soyangensis</name>
    <dbReference type="NCBI Taxonomy" id="869394"/>
    <lineage>
        <taxon>Bacteria</taxon>
        <taxon>Pseudomonadati</taxon>
        <taxon>Bacteroidota</taxon>
        <taxon>Cytophagia</taxon>
        <taxon>Cytophagales</taxon>
        <taxon>Leadbetterellaceae</taxon>
        <taxon>Lacihabitans</taxon>
    </lineage>
</organism>
<evidence type="ECO:0000313" key="1">
    <source>
        <dbReference type="EMBL" id="MCP9764571.1"/>
    </source>
</evidence>
<evidence type="ECO:0000313" key="2">
    <source>
        <dbReference type="Proteomes" id="UP001204144"/>
    </source>
</evidence>
<gene>
    <name evidence="1" type="ORF">EGI31_16645</name>
</gene>
<evidence type="ECO:0008006" key="3">
    <source>
        <dbReference type="Google" id="ProtNLM"/>
    </source>
</evidence>
<dbReference type="RefSeq" id="WP_255038262.1">
    <property type="nucleotide sequence ID" value="NZ_RJUF01000174.1"/>
</dbReference>
<dbReference type="AlphaFoldDB" id="A0AAE3KVT4"/>
<dbReference type="Proteomes" id="UP001204144">
    <property type="component" value="Unassembled WGS sequence"/>
</dbReference>
<proteinExistence type="predicted"/>
<sequence>MKQIILILLSLAPFLCKSQEKPNSLVFWENLKKQCGKSYEGTPIAGADNDTFKNKRLVMQVISCQENVIKIPFYVGEDKSRTWVFTLKGDKIELKHDHRHENGEPDKVTMYGGTSSNIGQAGLQMFPADDETAKMLPLAATNVWWVELNDDFFSYNLRRIGSDRLFTVKFDLKNPIQINWKPWGWK</sequence>
<keyword evidence="2" id="KW-1185">Reference proteome</keyword>
<accession>A0AAE3KVT4</accession>
<name>A0AAE3KVT4_9BACT</name>
<comment type="caution">
    <text evidence="1">The sequence shown here is derived from an EMBL/GenBank/DDBJ whole genome shotgun (WGS) entry which is preliminary data.</text>
</comment>
<protein>
    <recommendedName>
        <fullName evidence="3">Secreted protein</fullName>
    </recommendedName>
</protein>
<dbReference type="EMBL" id="RJUF01000174">
    <property type="protein sequence ID" value="MCP9764571.1"/>
    <property type="molecule type" value="Genomic_DNA"/>
</dbReference>